<dbReference type="Proteomes" id="UP000243579">
    <property type="component" value="Unassembled WGS sequence"/>
</dbReference>
<accession>A0A1V9YH83</accession>
<protein>
    <submittedName>
        <fullName evidence="1">Uncharacterized protein</fullName>
    </submittedName>
</protein>
<proteinExistence type="predicted"/>
<comment type="caution">
    <text evidence="1">The sequence shown here is derived from an EMBL/GenBank/DDBJ whole genome shotgun (WGS) entry which is preliminary data.</text>
</comment>
<evidence type="ECO:0000313" key="2">
    <source>
        <dbReference type="Proteomes" id="UP000243579"/>
    </source>
</evidence>
<evidence type="ECO:0000313" key="1">
    <source>
        <dbReference type="EMBL" id="OQR85069.1"/>
    </source>
</evidence>
<dbReference type="EMBL" id="JNBR01001826">
    <property type="protein sequence ID" value="OQR85069.1"/>
    <property type="molecule type" value="Genomic_DNA"/>
</dbReference>
<sequence length="335" mass="37415">MPRVTNYVEDIAGAKPCLKPYMYSHKPPTADVAGSHSRQLHPTEWHKGTNPQFMQLPIEGSSPSHFGFTTTRVVNPLNPKYPLPSCEASPLVQPKFLRDSFQVGDIEGTHPRPLHARPPRDTMNVRDVPGATAHWQELPKKERDILNCADIIHAGFKSKRVTDTLRPEYIVNGFPIADDPLSYAKRPYELHNHPFYPLQTKDIKGANPEDSQKGIVGGIPNAKRRTFSATNDVSDIVGARANTVHHSIVDPNFPDYTDLDGDRLETGLPIPKNVQFPDIAPRVIERKRNNVSNIKLGMKPPRTAAPPKLPHAHIRAEERRIAALNADIQSVRSLK</sequence>
<dbReference type="OrthoDB" id="10248735at2759"/>
<keyword evidence="2" id="KW-1185">Reference proteome</keyword>
<name>A0A1V9YH83_ACHHY</name>
<dbReference type="PANTHER" id="PTHR38130:SF1">
    <property type="entry name" value="EF-HAND DOMAIN-CONTAINING PROTEIN"/>
    <property type="match status" value="1"/>
</dbReference>
<dbReference type="AlphaFoldDB" id="A0A1V9YH83"/>
<reference evidence="1 2" key="1">
    <citation type="journal article" date="2014" name="Genome Biol. Evol.">
        <title>The secreted proteins of Achlya hypogyna and Thraustotheca clavata identify the ancestral oomycete secretome and reveal gene acquisitions by horizontal gene transfer.</title>
        <authorList>
            <person name="Misner I."/>
            <person name="Blouin N."/>
            <person name="Leonard G."/>
            <person name="Richards T.A."/>
            <person name="Lane C.E."/>
        </authorList>
    </citation>
    <scope>NUCLEOTIDE SEQUENCE [LARGE SCALE GENOMIC DNA]</scope>
    <source>
        <strain evidence="1 2">ATCC 48635</strain>
    </source>
</reference>
<organism evidence="1 2">
    <name type="scientific">Achlya hypogyna</name>
    <name type="common">Oomycete</name>
    <name type="synonym">Protoachlya hypogyna</name>
    <dbReference type="NCBI Taxonomy" id="1202772"/>
    <lineage>
        <taxon>Eukaryota</taxon>
        <taxon>Sar</taxon>
        <taxon>Stramenopiles</taxon>
        <taxon>Oomycota</taxon>
        <taxon>Saprolegniomycetes</taxon>
        <taxon>Saprolegniales</taxon>
        <taxon>Achlyaceae</taxon>
        <taxon>Achlya</taxon>
    </lineage>
</organism>
<dbReference type="PANTHER" id="PTHR38130">
    <property type="entry name" value="EF-HAND DOMAIN-CONTAINING PROTEIN"/>
    <property type="match status" value="1"/>
</dbReference>
<gene>
    <name evidence="1" type="ORF">ACHHYP_12369</name>
</gene>